<evidence type="ECO:0000313" key="1">
    <source>
        <dbReference type="EMBL" id="CAB3800821.1"/>
    </source>
</evidence>
<name>A0A6S7C3W3_9BURK</name>
<dbReference type="RefSeq" id="WP_175152284.1">
    <property type="nucleotide sequence ID" value="NZ_CADIKK010000029.1"/>
</dbReference>
<accession>A0A6S7C3W3</accession>
<protein>
    <submittedName>
        <fullName evidence="1">Uncharacterized protein</fullName>
    </submittedName>
</protein>
<proteinExistence type="predicted"/>
<gene>
    <name evidence="1" type="ORF">LMG28614_05254</name>
</gene>
<evidence type="ECO:0000313" key="2">
    <source>
        <dbReference type="Proteomes" id="UP000494365"/>
    </source>
</evidence>
<reference evidence="1 2" key="1">
    <citation type="submission" date="2020-04" db="EMBL/GenBank/DDBJ databases">
        <authorList>
            <person name="De Canck E."/>
        </authorList>
    </citation>
    <scope>NUCLEOTIDE SEQUENCE [LARGE SCALE GENOMIC DNA]</scope>
    <source>
        <strain evidence="1 2">LMG 28614</strain>
    </source>
</reference>
<dbReference type="AlphaFoldDB" id="A0A6S7C3W3"/>
<sequence>MTNASGANNTSQRALLPEALRALAEYLELSLDAGASLIVMRHTSDTATLYVGDATGPREDLKRRGTIPAPLANEILDATRAGVNLIEIEGRTYRFFRSFAHMDEVAAVVFSSI</sequence>
<dbReference type="EMBL" id="CADIKK010000029">
    <property type="protein sequence ID" value="CAB3800821.1"/>
    <property type="molecule type" value="Genomic_DNA"/>
</dbReference>
<keyword evidence="2" id="KW-1185">Reference proteome</keyword>
<organism evidence="1 2">
    <name type="scientific">Paraburkholderia ultramafica</name>
    <dbReference type="NCBI Taxonomy" id="1544867"/>
    <lineage>
        <taxon>Bacteria</taxon>
        <taxon>Pseudomonadati</taxon>
        <taxon>Pseudomonadota</taxon>
        <taxon>Betaproteobacteria</taxon>
        <taxon>Burkholderiales</taxon>
        <taxon>Burkholderiaceae</taxon>
        <taxon>Paraburkholderia</taxon>
    </lineage>
</organism>
<dbReference type="Proteomes" id="UP000494365">
    <property type="component" value="Unassembled WGS sequence"/>
</dbReference>